<evidence type="ECO:0000313" key="2">
    <source>
        <dbReference type="Proteomes" id="UP000070444"/>
    </source>
</evidence>
<dbReference type="Proteomes" id="UP000070444">
    <property type="component" value="Unassembled WGS sequence"/>
</dbReference>
<dbReference type="EMBL" id="KQ964479">
    <property type="protein sequence ID" value="KXN71236.1"/>
    <property type="molecule type" value="Genomic_DNA"/>
</dbReference>
<evidence type="ECO:0000313" key="1">
    <source>
        <dbReference type="EMBL" id="KXN71236.1"/>
    </source>
</evidence>
<reference evidence="1 2" key="1">
    <citation type="journal article" date="2015" name="Genome Biol. Evol.">
        <title>Phylogenomic analyses indicate that early fungi evolved digesting cell walls of algal ancestors of land plants.</title>
        <authorList>
            <person name="Chang Y."/>
            <person name="Wang S."/>
            <person name="Sekimoto S."/>
            <person name="Aerts A.L."/>
            <person name="Choi C."/>
            <person name="Clum A."/>
            <person name="LaButti K.M."/>
            <person name="Lindquist E.A."/>
            <person name="Yee Ngan C."/>
            <person name="Ohm R.A."/>
            <person name="Salamov A.A."/>
            <person name="Grigoriev I.V."/>
            <person name="Spatafora J.W."/>
            <person name="Berbee M.L."/>
        </authorList>
    </citation>
    <scope>NUCLEOTIDE SEQUENCE [LARGE SCALE GENOMIC DNA]</scope>
    <source>
        <strain evidence="1 2">NRRL 28638</strain>
    </source>
</reference>
<proteinExistence type="predicted"/>
<organism evidence="1 2">
    <name type="scientific">Conidiobolus coronatus (strain ATCC 28846 / CBS 209.66 / NRRL 28638)</name>
    <name type="common">Delacroixia coronata</name>
    <dbReference type="NCBI Taxonomy" id="796925"/>
    <lineage>
        <taxon>Eukaryota</taxon>
        <taxon>Fungi</taxon>
        <taxon>Fungi incertae sedis</taxon>
        <taxon>Zoopagomycota</taxon>
        <taxon>Entomophthoromycotina</taxon>
        <taxon>Entomophthoromycetes</taxon>
        <taxon>Entomophthorales</taxon>
        <taxon>Ancylistaceae</taxon>
        <taxon>Conidiobolus</taxon>
    </lineage>
</organism>
<sequence>MELLKIFLSTLKPQFVSTAHWKFLIKEIFNTPPNRDEEVCKYRKLMIKFC</sequence>
<dbReference type="AlphaFoldDB" id="A0A137P8A0"/>
<protein>
    <submittedName>
        <fullName evidence="1">Uncharacterized protein</fullName>
    </submittedName>
</protein>
<accession>A0A137P8A0</accession>
<name>A0A137P8A0_CONC2</name>
<gene>
    <name evidence="1" type="ORF">CONCODRAFT_6048</name>
</gene>
<keyword evidence="2" id="KW-1185">Reference proteome</keyword>